<sequence>MLFNSKKSSTDGFFYSNQDFIAFSNFRSCLLEVYVQLDSKKQLSDELRTAIQHFHY</sequence>
<proteinExistence type="predicted"/>
<dbReference type="PATRIC" id="fig|888811.3.peg.1561"/>
<protein>
    <submittedName>
        <fullName evidence="1">Uncharacterized protein</fullName>
    </submittedName>
</protein>
<gene>
    <name evidence="1" type="ORF">HMPREF9383_1591</name>
</gene>
<accession>F0IN88</accession>
<evidence type="ECO:0000313" key="2">
    <source>
        <dbReference type="Proteomes" id="UP000003530"/>
    </source>
</evidence>
<comment type="caution">
    <text evidence="1">The sequence shown here is derived from an EMBL/GenBank/DDBJ whole genome shotgun (WGS) entry which is preliminary data.</text>
</comment>
<dbReference type="HOGENOM" id="CLU_212247_0_0_9"/>
<dbReference type="AlphaFoldDB" id="F0IN88"/>
<evidence type="ECO:0000313" key="1">
    <source>
        <dbReference type="EMBL" id="EGD36148.1"/>
    </source>
</evidence>
<name>F0IN88_STRSA</name>
<organism evidence="1 2">
    <name type="scientific">Streptococcus sanguinis SK150</name>
    <dbReference type="NCBI Taxonomy" id="888811"/>
    <lineage>
        <taxon>Bacteria</taxon>
        <taxon>Bacillati</taxon>
        <taxon>Bacillota</taxon>
        <taxon>Bacilli</taxon>
        <taxon>Lactobacillales</taxon>
        <taxon>Streptococcaceae</taxon>
        <taxon>Streptococcus</taxon>
    </lineage>
</organism>
<reference evidence="1 2" key="1">
    <citation type="submission" date="2011-02" db="EMBL/GenBank/DDBJ databases">
        <authorList>
            <person name="Muzny D."/>
            <person name="Qin X."/>
            <person name="Deng J."/>
            <person name="Jiang H."/>
            <person name="Liu Y."/>
            <person name="Qu J."/>
            <person name="Song X.-Z."/>
            <person name="Zhang L."/>
            <person name="Thornton R."/>
            <person name="Coyle M."/>
            <person name="Francisco L."/>
            <person name="Jackson L."/>
            <person name="Javaid M."/>
            <person name="Korchina V."/>
            <person name="Kovar C."/>
            <person name="Mata R."/>
            <person name="Mathew T."/>
            <person name="Ngo R."/>
            <person name="Nguyen L."/>
            <person name="Nguyen N."/>
            <person name="Okwuonu G."/>
            <person name="Ongeri F."/>
            <person name="Pham C."/>
            <person name="Simmons D."/>
            <person name="Wilczek-Boney K."/>
            <person name="Hale W."/>
            <person name="Jakkamsetti A."/>
            <person name="Pham P."/>
            <person name="Ruth R."/>
            <person name="San Lucas F."/>
            <person name="Warren J."/>
            <person name="Zhang J."/>
            <person name="Zhao Z."/>
            <person name="Zhou C."/>
            <person name="Zhu D."/>
            <person name="Lee S."/>
            <person name="Bess C."/>
            <person name="Blankenburg K."/>
            <person name="Forbes L."/>
            <person name="Fu Q."/>
            <person name="Gubbala S."/>
            <person name="Hirani K."/>
            <person name="Jayaseelan J.C."/>
            <person name="Lara F."/>
            <person name="Munidasa M."/>
            <person name="Palculict T."/>
            <person name="Patil S."/>
            <person name="Pu L.-L."/>
            <person name="Saada N."/>
            <person name="Tang L."/>
            <person name="Weissenberger G."/>
            <person name="Zhu Y."/>
            <person name="Hemphill L."/>
            <person name="Shang Y."/>
            <person name="Youmans B."/>
            <person name="Ayvaz T."/>
            <person name="Ross M."/>
            <person name="Santibanez J."/>
            <person name="Aqrawi P."/>
            <person name="Gross S."/>
            <person name="Joshi V."/>
            <person name="Fowler G."/>
            <person name="Nazareth L."/>
            <person name="Reid J."/>
            <person name="Worley K."/>
            <person name="Petrosino J."/>
            <person name="Highlander S."/>
            <person name="Gibbs R."/>
        </authorList>
    </citation>
    <scope>NUCLEOTIDE SEQUENCE [LARGE SCALE GENOMIC DNA]</scope>
    <source>
        <strain evidence="1 2">SK150</strain>
    </source>
</reference>
<dbReference type="EMBL" id="AEXY01000020">
    <property type="protein sequence ID" value="EGD36148.1"/>
    <property type="molecule type" value="Genomic_DNA"/>
</dbReference>
<dbReference type="Proteomes" id="UP000003530">
    <property type="component" value="Unassembled WGS sequence"/>
</dbReference>